<dbReference type="Proteomes" id="UP000622317">
    <property type="component" value="Unassembled WGS sequence"/>
</dbReference>
<dbReference type="PANTHER" id="PTHR11803:SF58">
    <property type="entry name" value="PROTEIN HMF1-RELATED"/>
    <property type="match status" value="1"/>
</dbReference>
<dbReference type="EMBL" id="JACYFG010000038">
    <property type="protein sequence ID" value="MBD5780942.1"/>
    <property type="molecule type" value="Genomic_DNA"/>
</dbReference>
<keyword evidence="3" id="KW-1185">Reference proteome</keyword>
<reference evidence="2" key="1">
    <citation type="submission" date="2020-09" db="EMBL/GenBank/DDBJ databases">
        <title>Pelagicoccus enzymogenes sp. nov. with an EPS production, isolated from marine sediment.</title>
        <authorList>
            <person name="Feng X."/>
        </authorList>
    </citation>
    <scope>NUCLEOTIDE SEQUENCE</scope>
    <source>
        <strain evidence="2">NFK12</strain>
    </source>
</reference>
<dbReference type="GO" id="GO:0005829">
    <property type="term" value="C:cytosol"/>
    <property type="evidence" value="ECO:0007669"/>
    <property type="project" value="TreeGrafter"/>
</dbReference>
<dbReference type="SUPFAM" id="SSF55298">
    <property type="entry name" value="YjgF-like"/>
    <property type="match status" value="3"/>
</dbReference>
<name>A0A927IG91_9BACT</name>
<evidence type="ECO:0000256" key="1">
    <source>
        <dbReference type="ARBA" id="ARBA00010552"/>
    </source>
</evidence>
<dbReference type="GO" id="GO:0019239">
    <property type="term" value="F:deaminase activity"/>
    <property type="evidence" value="ECO:0007669"/>
    <property type="project" value="TreeGrafter"/>
</dbReference>
<comment type="similarity">
    <text evidence="1">Belongs to the RutC family.</text>
</comment>
<dbReference type="InterPro" id="IPR035959">
    <property type="entry name" value="RutC-like_sf"/>
</dbReference>
<dbReference type="RefSeq" id="WP_191618048.1">
    <property type="nucleotide sequence ID" value="NZ_JACYFG010000038.1"/>
</dbReference>
<proteinExistence type="inferred from homology"/>
<gene>
    <name evidence="2" type="ORF">IEN85_15690</name>
</gene>
<accession>A0A927IG91</accession>
<dbReference type="InterPro" id="IPR006175">
    <property type="entry name" value="YjgF/YER057c/UK114"/>
</dbReference>
<dbReference type="CDD" id="cd00448">
    <property type="entry name" value="YjgF_YER057c_UK114_family"/>
    <property type="match status" value="2"/>
</dbReference>
<dbReference type="Gene3D" id="3.30.1330.40">
    <property type="entry name" value="RutC-like"/>
    <property type="match status" value="3"/>
</dbReference>
<sequence length="423" mass="45141">MTLLSKEVFKITPLEGAAYSSAATVDPLATLVFTKSYTSGGDDLGKAAADAFADLADDLAAAGLSMESVVNVRGYLRSEKGEEMGDATGLWSGAFSEAFAANEHAPTRTTIGVTDLPDEALLALDAVVAAAPEAVAALDESWANGRIYFSGESAGALRAVRPYSSLLITSGVLADSLQGESAGFGSMEQQTSSVLSKLDAVLRSWGLGRSDLVFVRAMLSPEEVEEGGMATDFAGFDEGWASFWETASSEAPPLSVFSAPGFSSTGRIVEVEFYAAFPDAMGPFVPEDPGAEDAARGPAWREGSESSFLSRSVAVARDAKLTWFAGVIDRNETDIYKQAMQSLLTLESRLGEVGLDYPDVMQLRAYLNIQDSFRAEFGEWNKAYRRFFDHSKLNPDKPVRTAFPIEELPAGALIEIEALGVSY</sequence>
<evidence type="ECO:0000313" key="3">
    <source>
        <dbReference type="Proteomes" id="UP000622317"/>
    </source>
</evidence>
<organism evidence="2 3">
    <name type="scientific">Pelagicoccus enzymogenes</name>
    <dbReference type="NCBI Taxonomy" id="2773457"/>
    <lineage>
        <taxon>Bacteria</taxon>
        <taxon>Pseudomonadati</taxon>
        <taxon>Verrucomicrobiota</taxon>
        <taxon>Opitutia</taxon>
        <taxon>Puniceicoccales</taxon>
        <taxon>Pelagicoccaceae</taxon>
        <taxon>Pelagicoccus</taxon>
    </lineage>
</organism>
<dbReference type="Pfam" id="PF01042">
    <property type="entry name" value="Ribonuc_L-PSP"/>
    <property type="match status" value="2"/>
</dbReference>
<dbReference type="AlphaFoldDB" id="A0A927IG91"/>
<evidence type="ECO:0000313" key="2">
    <source>
        <dbReference type="EMBL" id="MBD5780942.1"/>
    </source>
</evidence>
<comment type="caution">
    <text evidence="2">The sequence shown here is derived from an EMBL/GenBank/DDBJ whole genome shotgun (WGS) entry which is preliminary data.</text>
</comment>
<evidence type="ECO:0008006" key="4">
    <source>
        <dbReference type="Google" id="ProtNLM"/>
    </source>
</evidence>
<protein>
    <recommendedName>
        <fullName evidence="4">Enamine deaminase RidA, house cleaning of reactive enamine intermediates, YjgF/YER057c/UK114 family</fullName>
    </recommendedName>
</protein>
<dbReference type="PANTHER" id="PTHR11803">
    <property type="entry name" value="2-IMINOBUTANOATE/2-IMINOPROPANOATE DEAMINASE RIDA"/>
    <property type="match status" value="1"/>
</dbReference>